<sequence>MAFLFSFSERSFAARACLKNRSDVIQALDVDARAEGPDGQDHELTAARE</sequence>
<protein>
    <submittedName>
        <fullName evidence="1">Uncharacterized protein</fullName>
    </submittedName>
</protein>
<evidence type="ECO:0000313" key="1">
    <source>
        <dbReference type="EMBL" id="MCE0743222.1"/>
    </source>
</evidence>
<organism evidence="1 2">
    <name type="scientific">Acetobacter sicerae</name>
    <dbReference type="NCBI Taxonomy" id="85325"/>
    <lineage>
        <taxon>Bacteria</taxon>
        <taxon>Pseudomonadati</taxon>
        <taxon>Pseudomonadota</taxon>
        <taxon>Alphaproteobacteria</taxon>
        <taxon>Acetobacterales</taxon>
        <taxon>Acetobacteraceae</taxon>
        <taxon>Acetobacter</taxon>
    </lineage>
</organism>
<dbReference type="Proteomes" id="UP001521074">
    <property type="component" value="Unassembled WGS sequence"/>
</dbReference>
<name>A0ABS8VR02_9PROT</name>
<comment type="caution">
    <text evidence="1">The sequence shown here is derived from an EMBL/GenBank/DDBJ whole genome shotgun (WGS) entry which is preliminary data.</text>
</comment>
<proteinExistence type="predicted"/>
<accession>A0ABS8VR02</accession>
<evidence type="ECO:0000313" key="2">
    <source>
        <dbReference type="Proteomes" id="UP001521074"/>
    </source>
</evidence>
<keyword evidence="2" id="KW-1185">Reference proteome</keyword>
<dbReference type="EMBL" id="JAJSOJ010000015">
    <property type="protein sequence ID" value="MCE0743222.1"/>
    <property type="molecule type" value="Genomic_DNA"/>
</dbReference>
<dbReference type="RefSeq" id="WP_232876858.1">
    <property type="nucleotide sequence ID" value="NZ_JAJSOJ010000015.1"/>
</dbReference>
<reference evidence="1 2" key="1">
    <citation type="submission" date="2021-12" db="EMBL/GenBank/DDBJ databases">
        <title>Genome sequence of Acetobacter sicerae DmPark20a_162.</title>
        <authorList>
            <person name="Chaston J.M."/>
        </authorList>
    </citation>
    <scope>NUCLEOTIDE SEQUENCE [LARGE SCALE GENOMIC DNA]</scope>
    <source>
        <strain evidence="1 2">DmPark20a_162</strain>
    </source>
</reference>
<gene>
    <name evidence="1" type="ORF">LWC05_04855</name>
</gene>